<dbReference type="InterPro" id="IPR001387">
    <property type="entry name" value="Cro/C1-type_HTH"/>
</dbReference>
<accession>A0A6L8KJY6</accession>
<dbReference type="SUPFAM" id="SSF47413">
    <property type="entry name" value="lambda repressor-like DNA-binding domains"/>
    <property type="match status" value="1"/>
</dbReference>
<sequence>MRHDQTFNSLAVQNTAQRLGERIRTARKAQKRSLVDLERTCRVHRQTLARLERGDPGVSLGVFLSVLEALRELSSVELIICQPGTPVHLRSGDNTPLERDF</sequence>
<evidence type="ECO:0000259" key="1">
    <source>
        <dbReference type="PROSITE" id="PS50943"/>
    </source>
</evidence>
<proteinExistence type="predicted"/>
<dbReference type="CDD" id="cd00093">
    <property type="entry name" value="HTH_XRE"/>
    <property type="match status" value="1"/>
</dbReference>
<protein>
    <submittedName>
        <fullName evidence="2">Helix-turn-helix domain-containing protein</fullName>
    </submittedName>
</protein>
<dbReference type="SMART" id="SM00530">
    <property type="entry name" value="HTH_XRE"/>
    <property type="match status" value="1"/>
</dbReference>
<reference evidence="2 3" key="1">
    <citation type="submission" date="2019-12" db="EMBL/GenBank/DDBJ databases">
        <title>Novel species isolated from a subtropical stream in China.</title>
        <authorList>
            <person name="Lu H."/>
        </authorList>
    </citation>
    <scope>NUCLEOTIDE SEQUENCE [LARGE SCALE GENOMIC DNA]</scope>
    <source>
        <strain evidence="2 3">FT135W</strain>
    </source>
</reference>
<evidence type="ECO:0000313" key="2">
    <source>
        <dbReference type="EMBL" id="MYM26498.1"/>
    </source>
</evidence>
<keyword evidence="3" id="KW-1185">Reference proteome</keyword>
<dbReference type="AlphaFoldDB" id="A0A6L8KJY6"/>
<dbReference type="GO" id="GO:0003677">
    <property type="term" value="F:DNA binding"/>
    <property type="evidence" value="ECO:0007669"/>
    <property type="project" value="InterPro"/>
</dbReference>
<dbReference type="Proteomes" id="UP000479335">
    <property type="component" value="Unassembled WGS sequence"/>
</dbReference>
<dbReference type="PROSITE" id="PS50943">
    <property type="entry name" value="HTH_CROC1"/>
    <property type="match status" value="1"/>
</dbReference>
<organism evidence="2 3">
    <name type="scientific">Duganella flavida</name>
    <dbReference type="NCBI Taxonomy" id="2692175"/>
    <lineage>
        <taxon>Bacteria</taxon>
        <taxon>Pseudomonadati</taxon>
        <taxon>Pseudomonadota</taxon>
        <taxon>Betaproteobacteria</taxon>
        <taxon>Burkholderiales</taxon>
        <taxon>Oxalobacteraceae</taxon>
        <taxon>Telluria group</taxon>
        <taxon>Duganella</taxon>
    </lineage>
</organism>
<evidence type="ECO:0000313" key="3">
    <source>
        <dbReference type="Proteomes" id="UP000479335"/>
    </source>
</evidence>
<comment type="caution">
    <text evidence="2">The sequence shown here is derived from an EMBL/GenBank/DDBJ whole genome shotgun (WGS) entry which is preliminary data.</text>
</comment>
<dbReference type="EMBL" id="WWCN01000028">
    <property type="protein sequence ID" value="MYM26498.1"/>
    <property type="molecule type" value="Genomic_DNA"/>
</dbReference>
<feature type="domain" description="HTH cro/C1-type" evidence="1">
    <location>
        <begin position="23"/>
        <end position="78"/>
    </location>
</feature>
<dbReference type="Pfam" id="PF01381">
    <property type="entry name" value="HTH_3"/>
    <property type="match status" value="1"/>
</dbReference>
<gene>
    <name evidence="2" type="ORF">GTP46_28125</name>
</gene>
<dbReference type="RefSeq" id="WP_161009934.1">
    <property type="nucleotide sequence ID" value="NZ_WWCN01000028.1"/>
</dbReference>
<dbReference type="Gene3D" id="1.10.260.40">
    <property type="entry name" value="lambda repressor-like DNA-binding domains"/>
    <property type="match status" value="1"/>
</dbReference>
<dbReference type="InterPro" id="IPR010982">
    <property type="entry name" value="Lambda_DNA-bd_dom_sf"/>
</dbReference>
<name>A0A6L8KJY6_9BURK</name>